<gene>
    <name evidence="1" type="ORF">ENT82_06455</name>
</gene>
<dbReference type="AlphaFoldDB" id="A0A7C4I410"/>
<organism evidence="1">
    <name type="scientific">Caldiarchaeum subterraneum</name>
    <dbReference type="NCBI Taxonomy" id="311458"/>
    <lineage>
        <taxon>Archaea</taxon>
        <taxon>Nitrososphaerota</taxon>
        <taxon>Candidatus Caldarchaeales</taxon>
        <taxon>Candidatus Caldarchaeaceae</taxon>
        <taxon>Candidatus Caldarchaeum</taxon>
    </lineage>
</organism>
<comment type="caution">
    <text evidence="1">The sequence shown here is derived from an EMBL/GenBank/DDBJ whole genome shotgun (WGS) entry which is preliminary data.</text>
</comment>
<reference evidence="1" key="1">
    <citation type="journal article" date="2020" name="mSystems">
        <title>Genome- and Community-Level Interaction Insights into Carbon Utilization and Element Cycling Functions of Hydrothermarchaeota in Hydrothermal Sediment.</title>
        <authorList>
            <person name="Zhou Z."/>
            <person name="Liu Y."/>
            <person name="Xu W."/>
            <person name="Pan J."/>
            <person name="Luo Z.H."/>
            <person name="Li M."/>
        </authorList>
    </citation>
    <scope>NUCLEOTIDE SEQUENCE [LARGE SCALE GENOMIC DNA]</scope>
    <source>
        <strain evidence="1">SpSt-613</strain>
    </source>
</reference>
<dbReference type="EMBL" id="DTAD01000072">
    <property type="protein sequence ID" value="HGN90747.1"/>
    <property type="molecule type" value="Genomic_DNA"/>
</dbReference>
<protein>
    <submittedName>
        <fullName evidence="1">Uncharacterized protein</fullName>
    </submittedName>
</protein>
<sequence>MAIVVKLSRLLRMHQKELGWYEETLRQGYPGAQYHAMNLAALAQTVKFIESLIDQGFEDALVAKFFEDLGEEESQLPVKGEDFIRFMKASGEVVNAPDPVYWMNNPTPLLYRIEGQIHVKMSHWVNTVSPYHSVFIRLDDAEEGGRFTDYVNLEKPDRLDVAYLGIPEKMAEKFRKISHGDYLRLAGLVNGYAASVYRRTGYPIQMLSPLLLPGTLGVYFSSGAKTPATHMHLGYITPYDQRFGEVLSIYRERDGVVPDSRGRAAIVKIQTYGTKVGENLYRIESEEAFQALEELAGEYYPLLIKAAKLCGEGLYLWLWYEGERPRYRRILPPQDLFPTILAARSYSFFAKMLRKVWGEGPNHLLLLRKKSIRLGDRRAIIHIGTEPRKWSGEKIYLDIETGSGFALPVDYLDEK</sequence>
<evidence type="ECO:0000313" key="1">
    <source>
        <dbReference type="EMBL" id="HGN90747.1"/>
    </source>
</evidence>
<name>A0A7C4I410_CALS0</name>
<proteinExistence type="predicted"/>
<accession>A0A7C4I410</accession>